<reference evidence="2" key="2">
    <citation type="submission" date="2022-03" db="EMBL/GenBank/DDBJ databases">
        <title>First case of bacteraemia caused by Dielma fastidiosa in a patient hospitalised with diverticulitis.</title>
        <authorList>
            <person name="Forman-Ankjaer B."/>
            <person name="Hvid-Jensen F."/>
            <person name="Kobel C.M."/>
            <person name="Greve T."/>
        </authorList>
    </citation>
    <scope>NUCLEOTIDE SEQUENCE</scope>
    <source>
        <strain evidence="2">AUH_DF_2021</strain>
    </source>
</reference>
<proteinExistence type="predicted"/>
<evidence type="ECO:0000313" key="3">
    <source>
        <dbReference type="EMBL" id="PXX80136.1"/>
    </source>
</evidence>
<comment type="caution">
    <text evidence="3">The sequence shown here is derived from an EMBL/GenBank/DDBJ whole genome shotgun (WGS) entry which is preliminary data.</text>
</comment>
<dbReference type="EMBL" id="QJKH01000004">
    <property type="protein sequence ID" value="PXX80136.1"/>
    <property type="molecule type" value="Genomic_DNA"/>
</dbReference>
<evidence type="ECO:0000313" key="2">
    <source>
        <dbReference type="EMBL" id="MDY5168250.1"/>
    </source>
</evidence>
<sequence length="296" mass="34065">MEPNIQALEIRRRQLSSRVSRFFALTGVLAVIFLMLSMICSSMLLLIPFVIVLLIALAVYYGAINPEIKQFKLDAKQLLVQNVLAEKFTDLTYSPNGLSQSRFDAAELYNHYTNYKSNDLIRARYQGRAFICSDVYINEVRSAGKTTVTVDIFKGHFFILDISRQIHSLTQVYPKVLIGNDNHSGGFFDDTPQTEKVKLESVEFNRQFVVYSEDGHEAFYLLTPKVMEILLDLKKRLDLSVSFYDNKLYVAVADENDPFEIKLHDTIDESLLRKLHRDCADLCEILNLINQIEWNT</sequence>
<dbReference type="OrthoDB" id="2056161at2"/>
<dbReference type="EMBL" id="JALDAW010000013">
    <property type="protein sequence ID" value="MDY5168250.1"/>
    <property type="molecule type" value="Genomic_DNA"/>
</dbReference>
<keyword evidence="1" id="KW-0472">Membrane</keyword>
<organism evidence="3 4">
    <name type="scientific">Dielma fastidiosa</name>
    <dbReference type="NCBI Taxonomy" id="1034346"/>
    <lineage>
        <taxon>Bacteria</taxon>
        <taxon>Bacillati</taxon>
        <taxon>Bacillota</taxon>
        <taxon>Erysipelotrichia</taxon>
        <taxon>Erysipelotrichales</taxon>
        <taxon>Erysipelotrichaceae</taxon>
        <taxon>Dielma</taxon>
    </lineage>
</organism>
<dbReference type="Pfam" id="PF11335">
    <property type="entry name" value="DUF3137"/>
    <property type="match status" value="1"/>
</dbReference>
<keyword evidence="1" id="KW-0812">Transmembrane</keyword>
<evidence type="ECO:0000256" key="1">
    <source>
        <dbReference type="SAM" id="Phobius"/>
    </source>
</evidence>
<name>A0A2V2FNY5_9FIRM</name>
<gene>
    <name evidence="3" type="ORF">DES51_104141</name>
    <name evidence="2" type="ORF">MQE39_08995</name>
</gene>
<dbReference type="Proteomes" id="UP001276902">
    <property type="component" value="Unassembled WGS sequence"/>
</dbReference>
<protein>
    <submittedName>
        <fullName evidence="2">DUF3137 domain-containing protein</fullName>
    </submittedName>
    <submittedName>
        <fullName evidence="3">Uncharacterized protein DUF3137</fullName>
    </submittedName>
</protein>
<keyword evidence="4" id="KW-1185">Reference proteome</keyword>
<dbReference type="RefSeq" id="WP_022937938.1">
    <property type="nucleotide sequence ID" value="NZ_BAABZA010000006.1"/>
</dbReference>
<reference evidence="3 4" key="1">
    <citation type="submission" date="2018-05" db="EMBL/GenBank/DDBJ databases">
        <title>Genomic Encyclopedia of Type Strains, Phase IV (KMG-IV): sequencing the most valuable type-strain genomes for metagenomic binning, comparative biology and taxonomic classification.</title>
        <authorList>
            <person name="Goeker M."/>
        </authorList>
    </citation>
    <scope>NUCLEOTIDE SEQUENCE [LARGE SCALE GENOMIC DNA]</scope>
    <source>
        <strain evidence="3 4">JC118</strain>
    </source>
</reference>
<dbReference type="AlphaFoldDB" id="A0A2V2FNY5"/>
<dbReference type="InterPro" id="IPR021484">
    <property type="entry name" value="DUF3137"/>
</dbReference>
<feature type="transmembrane region" description="Helical" evidence="1">
    <location>
        <begin position="45"/>
        <end position="63"/>
    </location>
</feature>
<feature type="transmembrane region" description="Helical" evidence="1">
    <location>
        <begin position="21"/>
        <end position="39"/>
    </location>
</feature>
<keyword evidence="1" id="KW-1133">Transmembrane helix</keyword>
<dbReference type="STRING" id="1034346.GCA_000313565_01634"/>
<evidence type="ECO:0000313" key="4">
    <source>
        <dbReference type="Proteomes" id="UP000247612"/>
    </source>
</evidence>
<accession>A0A2V2FNY5</accession>
<dbReference type="Proteomes" id="UP000247612">
    <property type="component" value="Unassembled WGS sequence"/>
</dbReference>